<feature type="region of interest" description="Disordered" evidence="1">
    <location>
        <begin position="83"/>
        <end position="106"/>
    </location>
</feature>
<feature type="transmembrane region" description="Helical" evidence="2">
    <location>
        <begin position="28"/>
        <end position="45"/>
    </location>
</feature>
<feature type="transmembrane region" description="Helical" evidence="2">
    <location>
        <begin position="57"/>
        <end position="75"/>
    </location>
</feature>
<gene>
    <name evidence="3" type="ORF">SAMN05443574_1243</name>
</gene>
<accession>A0A1H3ACZ5</accession>
<dbReference type="Proteomes" id="UP000182573">
    <property type="component" value="Unassembled WGS sequence"/>
</dbReference>
<evidence type="ECO:0000313" key="4">
    <source>
        <dbReference type="Proteomes" id="UP000182573"/>
    </source>
</evidence>
<keyword evidence="2" id="KW-0812">Transmembrane</keyword>
<reference evidence="3 4" key="1">
    <citation type="submission" date="2016-10" db="EMBL/GenBank/DDBJ databases">
        <authorList>
            <person name="de Groot N.N."/>
        </authorList>
    </citation>
    <scope>NUCLEOTIDE SEQUENCE [LARGE SCALE GENOMIC DNA]</scope>
    <source>
        <strain evidence="3 4">DSM 3756</strain>
    </source>
</reference>
<keyword evidence="2" id="KW-0472">Membrane</keyword>
<protein>
    <submittedName>
        <fullName evidence="3">Uncharacterized protein</fullName>
    </submittedName>
</protein>
<evidence type="ECO:0000256" key="2">
    <source>
        <dbReference type="SAM" id="Phobius"/>
    </source>
</evidence>
<dbReference type="AlphaFoldDB" id="A0A1H3ACZ5"/>
<evidence type="ECO:0000313" key="3">
    <source>
        <dbReference type="EMBL" id="SDX27577.1"/>
    </source>
</evidence>
<proteinExistence type="predicted"/>
<organism evidence="3 4">
    <name type="scientific">Haloarcula vallismortis</name>
    <name type="common">Halobacterium vallismortis</name>
    <dbReference type="NCBI Taxonomy" id="28442"/>
    <lineage>
        <taxon>Archaea</taxon>
        <taxon>Methanobacteriati</taxon>
        <taxon>Methanobacteriota</taxon>
        <taxon>Stenosarchaea group</taxon>
        <taxon>Halobacteria</taxon>
        <taxon>Halobacteriales</taxon>
        <taxon>Haloarculaceae</taxon>
        <taxon>Haloarcula</taxon>
    </lineage>
</organism>
<dbReference type="RefSeq" id="WP_004515779.1">
    <property type="nucleotide sequence ID" value="NZ_FNOF01000024.1"/>
</dbReference>
<keyword evidence="2" id="KW-1133">Transmembrane helix</keyword>
<evidence type="ECO:0000256" key="1">
    <source>
        <dbReference type="SAM" id="MobiDB-lite"/>
    </source>
</evidence>
<sequence>MVLETEELKTYAKDAWGLFNEHVDIDDPVHQFGLVVAVLLPTYILTSGNNPFAGIPLYQLAVLAAVILILMYTDFGEDLEFGSPVEEQGSPGQRVSAKDVQVYDGD</sequence>
<dbReference type="EMBL" id="FNOF01000024">
    <property type="protein sequence ID" value="SDX27577.1"/>
    <property type="molecule type" value="Genomic_DNA"/>
</dbReference>
<name>A0A1H3ACZ5_HALVA</name>